<dbReference type="STRING" id="1580092.NADRNF5_0976"/>
<dbReference type="Pfam" id="PF08349">
    <property type="entry name" value="DUF1722"/>
    <property type="match status" value="1"/>
</dbReference>
<dbReference type="PANTHER" id="PTHR30087">
    <property type="entry name" value="INNER MEMBRANE PROTEIN"/>
    <property type="match status" value="1"/>
</dbReference>
<organism evidence="2 3">
    <name type="scientific">Nitrosopumilus adriaticus</name>
    <dbReference type="NCBI Taxonomy" id="1580092"/>
    <lineage>
        <taxon>Archaea</taxon>
        <taxon>Nitrososphaerota</taxon>
        <taxon>Nitrososphaeria</taxon>
        <taxon>Nitrosopumilales</taxon>
        <taxon>Nitrosopumilaceae</taxon>
        <taxon>Nitrosopumilus</taxon>
    </lineage>
</organism>
<proteinExistence type="predicted"/>
<evidence type="ECO:0000313" key="2">
    <source>
        <dbReference type="EMBL" id="AJW70668.1"/>
    </source>
</evidence>
<evidence type="ECO:0000259" key="1">
    <source>
        <dbReference type="Pfam" id="PF08349"/>
    </source>
</evidence>
<dbReference type="Proteomes" id="UP000032408">
    <property type="component" value="Chromosome"/>
</dbReference>
<dbReference type="PANTHER" id="PTHR30087:SF1">
    <property type="entry name" value="HYPOTHETICAL CYTOSOLIC PROTEIN"/>
    <property type="match status" value="1"/>
</dbReference>
<evidence type="ECO:0000313" key="3">
    <source>
        <dbReference type="Proteomes" id="UP000032408"/>
    </source>
</evidence>
<dbReference type="EMBL" id="CP011070">
    <property type="protein sequence ID" value="AJW70668.1"/>
    <property type="molecule type" value="Genomic_DNA"/>
</dbReference>
<reference evidence="2 3" key="2">
    <citation type="journal article" date="2016" name="ISME J.">
        <title>Physiological and genomic characterization of two novel marine thaumarchaeal strains indicates niche differentiation.</title>
        <authorList>
            <person name="Bayer B."/>
            <person name="Vojvoda J."/>
            <person name="Offre P."/>
            <person name="Alves R.J."/>
            <person name="Elisabeth N.H."/>
            <person name="Garcia J.A."/>
            <person name="Volland J.M."/>
            <person name="Srivastava A."/>
            <person name="Schleper C."/>
            <person name="Herndl G.J."/>
        </authorList>
    </citation>
    <scope>NUCLEOTIDE SEQUENCE [LARGE SCALE GENOMIC DNA]</scope>
    <source>
        <strain evidence="2 3">NF5</strain>
    </source>
</reference>
<dbReference type="AlphaFoldDB" id="A0A0D5C262"/>
<name>A0A0D5C262_9ARCH</name>
<dbReference type="KEGG" id="nin:NADRNF5_0976"/>
<feature type="domain" description="DUF1722" evidence="1">
    <location>
        <begin position="51"/>
        <end position="166"/>
    </location>
</feature>
<dbReference type="HOGENOM" id="CLU_076318_3_0_2"/>
<dbReference type="InterPro" id="IPR013560">
    <property type="entry name" value="DUF1722"/>
</dbReference>
<keyword evidence="3" id="KW-1185">Reference proteome</keyword>
<sequence length="185" mass="21691">MLRMSKKLEVRDSVSNNISEKDAKEFVLDKFEEVKKSNKINDLISFQTNNKFMIMSHDQEELKKLGHIVANYEKGQLSETVAEYEKHLIIALEKEPTIKTHCNVILHVFGFFSKNFSQSEKEMFFDLLKQFQEEKITLGRLLSEINPIIYRFNSTYLASQTYFLLYSNQEEGNLFKILAKSNSKN</sequence>
<reference evidence="3" key="1">
    <citation type="submission" date="2015-03" db="EMBL/GenBank/DDBJ databases">
        <title>Characterization of two novel Thaumarchaeota isolated from the Northern Adriatic Sea.</title>
        <authorList>
            <person name="Bayer B."/>
            <person name="Vojvoda J."/>
            <person name="Offre P."/>
            <person name="Srivastava A."/>
            <person name="Elisabeth N."/>
            <person name="Garcia J.A.L."/>
            <person name="Schleper C."/>
            <person name="Herndl G.J."/>
        </authorList>
    </citation>
    <scope>NUCLEOTIDE SEQUENCE [LARGE SCALE GENOMIC DNA]</scope>
    <source>
        <strain evidence="3">NF5</strain>
    </source>
</reference>
<protein>
    <recommendedName>
        <fullName evidence="1">DUF1722 domain-containing protein</fullName>
    </recommendedName>
</protein>
<accession>A0A0D5C262</accession>
<gene>
    <name evidence="2" type="ORF">NADRNF5_0976</name>
</gene>